<gene>
    <name evidence="2" type="ORF">LCGC14_0330330</name>
</gene>
<sequence>MAIATFVLSYVAYLAVSNLIGQLGGDPEGDVADSVAKHQSLSGLQQQMPMNRAGQRLSMAEESQGFLKRELSDINSEMGEVNLGRRVTTGRDLLQSVSDQLGTTPEDLGRRLSPTNAGDYSSVSQVAFGRSPKRMKQ</sequence>
<feature type="compositionally biased region" description="Polar residues" evidence="1">
    <location>
        <begin position="113"/>
        <end position="125"/>
    </location>
</feature>
<reference evidence="2" key="1">
    <citation type="journal article" date="2015" name="Nature">
        <title>Complex archaea that bridge the gap between prokaryotes and eukaryotes.</title>
        <authorList>
            <person name="Spang A."/>
            <person name="Saw J.H."/>
            <person name="Jorgensen S.L."/>
            <person name="Zaremba-Niedzwiedzka K."/>
            <person name="Martijn J."/>
            <person name="Lind A.E."/>
            <person name="van Eijk R."/>
            <person name="Schleper C."/>
            <person name="Guy L."/>
            <person name="Ettema T.J."/>
        </authorList>
    </citation>
    <scope>NUCLEOTIDE SEQUENCE</scope>
</reference>
<dbReference type="AlphaFoldDB" id="A0A0F9TGS9"/>
<name>A0A0F9TGS9_9ZZZZ</name>
<evidence type="ECO:0000313" key="2">
    <source>
        <dbReference type="EMBL" id="KKN80440.1"/>
    </source>
</evidence>
<comment type="caution">
    <text evidence="2">The sequence shown here is derived from an EMBL/GenBank/DDBJ whole genome shotgun (WGS) entry which is preliminary data.</text>
</comment>
<protein>
    <submittedName>
        <fullName evidence="2">Uncharacterized protein</fullName>
    </submittedName>
</protein>
<evidence type="ECO:0000256" key="1">
    <source>
        <dbReference type="SAM" id="MobiDB-lite"/>
    </source>
</evidence>
<feature type="region of interest" description="Disordered" evidence="1">
    <location>
        <begin position="98"/>
        <end position="137"/>
    </location>
</feature>
<organism evidence="2">
    <name type="scientific">marine sediment metagenome</name>
    <dbReference type="NCBI Taxonomy" id="412755"/>
    <lineage>
        <taxon>unclassified sequences</taxon>
        <taxon>metagenomes</taxon>
        <taxon>ecological metagenomes</taxon>
    </lineage>
</organism>
<proteinExistence type="predicted"/>
<accession>A0A0F9TGS9</accession>
<dbReference type="EMBL" id="LAZR01000231">
    <property type="protein sequence ID" value="KKN80440.1"/>
    <property type="molecule type" value="Genomic_DNA"/>
</dbReference>